<dbReference type="RefSeq" id="WP_194054375.1">
    <property type="nucleotide sequence ID" value="NZ_CP080598.1"/>
</dbReference>
<evidence type="ECO:0000313" key="1">
    <source>
        <dbReference type="EMBL" id="QYX30371.1"/>
    </source>
</evidence>
<reference evidence="1 2" key="1">
    <citation type="journal article" date="2022" name="J. Am. Chem. Soc.">
        <title>Biosynthesis of Guanitoxin Enables Global Environmental Detection in Freshwater Cyanobacteria.</title>
        <authorList>
            <person name="Lima S.T."/>
            <person name="Fallon T.R."/>
            <person name="Cordoza J.L."/>
            <person name="Chekan J.R."/>
            <person name="Delbaje E."/>
            <person name="Hopiavuori A.R."/>
            <person name="Alvarenga D.O."/>
            <person name="Wood S.M."/>
            <person name="Luhavaya H."/>
            <person name="Baumgartner J.T."/>
            <person name="Dorr F.A."/>
            <person name="Etchegaray A."/>
            <person name="Pinto E."/>
            <person name="McKinnie S.M.K."/>
            <person name="Fiore M.F."/>
            <person name="Moore B.S."/>
        </authorList>
    </citation>
    <scope>NUCLEOTIDE SEQUENCE [LARGE SCALE GENOMIC DNA]</scope>
    <source>
        <strain evidence="1 2">ITEP-024</strain>
    </source>
</reference>
<dbReference type="Pfam" id="PF08852">
    <property type="entry name" value="DUF1822"/>
    <property type="match status" value="1"/>
</dbReference>
<evidence type="ECO:0000313" key="2">
    <source>
        <dbReference type="Proteomes" id="UP000826540"/>
    </source>
</evidence>
<keyword evidence="2" id="KW-1185">Reference proteome</keyword>
<accession>A0ABX8WVB2</accession>
<sequence>MNSITEQLTFSVALSTEAHGIAQEYSQGISNPDQRQQVYLNTLAVYAVDNYLQCMGFETDCQGSDSHDFLVIQLMNVADLKVKNLGKLECRPVLPKAEVCEIPPEVWEDRVGYVAVQFNSDLKEAKILGFTPQAEAEVPLNQLQSLENFLLYLSELEIAKSPEDEDLSSLMKIGQWLDGFVDASWQTIENLLNPQQLGLAFKSAVSMTRGQKIDLGMHLEQISVALSVALVVKIAASSEGEVDILTQVYPVGNHVLPEGVKLNIIDNLGENVLEVISRDEDNWIQLEFSAELGEKFQIMVAYGESQQTKMFEV</sequence>
<name>A0ABX8WVB2_9CYAN</name>
<dbReference type="Proteomes" id="UP000826540">
    <property type="component" value="Chromosome"/>
</dbReference>
<dbReference type="EMBL" id="CP080598">
    <property type="protein sequence ID" value="QYX30371.1"/>
    <property type="molecule type" value="Genomic_DNA"/>
</dbReference>
<proteinExistence type="predicted"/>
<protein>
    <submittedName>
        <fullName evidence="1">DUF1822 family protein</fullName>
    </submittedName>
</protein>
<dbReference type="InterPro" id="IPR014951">
    <property type="entry name" value="DUF1822"/>
</dbReference>
<gene>
    <name evidence="1" type="ORF">K2F26_15730</name>
</gene>
<organism evidence="1 2">
    <name type="scientific">Sphaerospermopsis torques-reginae ITEP-024</name>
    <dbReference type="NCBI Taxonomy" id="984208"/>
    <lineage>
        <taxon>Bacteria</taxon>
        <taxon>Bacillati</taxon>
        <taxon>Cyanobacteriota</taxon>
        <taxon>Cyanophyceae</taxon>
        <taxon>Nostocales</taxon>
        <taxon>Aphanizomenonaceae</taxon>
        <taxon>Sphaerospermopsis</taxon>
        <taxon>Sphaerospermopsis torques-reginae</taxon>
    </lineage>
</organism>